<keyword evidence="1" id="KW-0175">Coiled coil</keyword>
<name>A0A1H0EAM4_9HYPH</name>
<feature type="compositionally biased region" description="Basic and acidic residues" evidence="2">
    <location>
        <begin position="180"/>
        <end position="198"/>
    </location>
</feature>
<keyword evidence="4" id="KW-1185">Reference proteome</keyword>
<gene>
    <name evidence="3" type="ORF">SAMN05216360_111112</name>
</gene>
<evidence type="ECO:0000313" key="3">
    <source>
        <dbReference type="EMBL" id="SDN79389.1"/>
    </source>
</evidence>
<feature type="coiled-coil region" evidence="1">
    <location>
        <begin position="66"/>
        <end position="93"/>
    </location>
</feature>
<dbReference type="RefSeq" id="WP_091718267.1">
    <property type="nucleotide sequence ID" value="NZ_FNHS01000011.1"/>
</dbReference>
<dbReference type="AlphaFoldDB" id="A0A1H0EAM4"/>
<reference evidence="4" key="1">
    <citation type="submission" date="2016-10" db="EMBL/GenBank/DDBJ databases">
        <authorList>
            <person name="Varghese N."/>
            <person name="Submissions S."/>
        </authorList>
    </citation>
    <scope>NUCLEOTIDE SEQUENCE [LARGE SCALE GENOMIC DNA]</scope>
    <source>
        <strain evidence="4">BL47</strain>
    </source>
</reference>
<accession>A0A1H0EAM4</accession>
<feature type="region of interest" description="Disordered" evidence="2">
    <location>
        <begin position="1"/>
        <end position="30"/>
    </location>
</feature>
<organism evidence="3 4">
    <name type="scientific">Methylobacterium phyllostachyos</name>
    <dbReference type="NCBI Taxonomy" id="582672"/>
    <lineage>
        <taxon>Bacteria</taxon>
        <taxon>Pseudomonadati</taxon>
        <taxon>Pseudomonadota</taxon>
        <taxon>Alphaproteobacteria</taxon>
        <taxon>Hyphomicrobiales</taxon>
        <taxon>Methylobacteriaceae</taxon>
        <taxon>Methylobacterium</taxon>
    </lineage>
</organism>
<dbReference type="Proteomes" id="UP000198704">
    <property type="component" value="Unassembled WGS sequence"/>
</dbReference>
<feature type="compositionally biased region" description="Low complexity" evidence="2">
    <location>
        <begin position="164"/>
        <end position="175"/>
    </location>
</feature>
<evidence type="ECO:0000256" key="2">
    <source>
        <dbReference type="SAM" id="MobiDB-lite"/>
    </source>
</evidence>
<feature type="compositionally biased region" description="Low complexity" evidence="2">
    <location>
        <begin position="206"/>
        <end position="216"/>
    </location>
</feature>
<protein>
    <submittedName>
        <fullName evidence="3">Uncharacterized protein</fullName>
    </submittedName>
</protein>
<proteinExistence type="predicted"/>
<evidence type="ECO:0000313" key="4">
    <source>
        <dbReference type="Proteomes" id="UP000198704"/>
    </source>
</evidence>
<evidence type="ECO:0000256" key="1">
    <source>
        <dbReference type="SAM" id="Coils"/>
    </source>
</evidence>
<dbReference type="EMBL" id="FNHS01000011">
    <property type="protein sequence ID" value="SDN79389.1"/>
    <property type="molecule type" value="Genomic_DNA"/>
</dbReference>
<feature type="region of interest" description="Disordered" evidence="2">
    <location>
        <begin position="164"/>
        <end position="217"/>
    </location>
</feature>
<sequence>MVGAVSRVPPIPRYGTVAREPAPGERQARVQDDARIDPALEAVRRARRAEMETLLASMASAPPATRAMAAHTLQEAERKLVRLKAEARVAAASGDRKAARLIARDLAVIARAIADAAQDYAVAEAQPDVVSPALARAAARMNAASPARAGEAVDAEALVGEAASAAAEVTQAASEPDGPDTARPEQAEADSGSRDVQRPADPGPAPDSAAPPASGAPRDEDILVKAHRLFEEAVDLLHAMAALISERPARAGHAEPVEPIPVWPLGTLSASVSAAWPAASHGR</sequence>